<dbReference type="EMBL" id="HBIJ01000474">
    <property type="protein sequence ID" value="CAE0359639.1"/>
    <property type="molecule type" value="Transcribed_RNA"/>
</dbReference>
<evidence type="ECO:0000256" key="2">
    <source>
        <dbReference type="SAM" id="MobiDB-lite"/>
    </source>
</evidence>
<feature type="compositionally biased region" description="Polar residues" evidence="2">
    <location>
        <begin position="820"/>
        <end position="846"/>
    </location>
</feature>
<feature type="region of interest" description="Disordered" evidence="2">
    <location>
        <begin position="1225"/>
        <end position="1267"/>
    </location>
</feature>
<reference evidence="3" key="1">
    <citation type="submission" date="2021-01" db="EMBL/GenBank/DDBJ databases">
        <authorList>
            <person name="Corre E."/>
            <person name="Pelletier E."/>
            <person name="Niang G."/>
            <person name="Scheremetjew M."/>
            <person name="Finn R."/>
            <person name="Kale V."/>
            <person name="Holt S."/>
            <person name="Cochrane G."/>
            <person name="Meng A."/>
            <person name="Brown T."/>
            <person name="Cohen L."/>
        </authorList>
    </citation>
    <scope>NUCLEOTIDE SEQUENCE</scope>
    <source>
        <strain evidence="3">CCMP1510</strain>
    </source>
</reference>
<feature type="compositionally biased region" description="Basic and acidic residues" evidence="2">
    <location>
        <begin position="794"/>
        <end position="805"/>
    </location>
</feature>
<organism evidence="3">
    <name type="scientific">Aureoumbra lagunensis</name>
    <dbReference type="NCBI Taxonomy" id="44058"/>
    <lineage>
        <taxon>Eukaryota</taxon>
        <taxon>Sar</taxon>
        <taxon>Stramenopiles</taxon>
        <taxon>Ochrophyta</taxon>
        <taxon>Pelagophyceae</taxon>
        <taxon>Pelagomonadales</taxon>
        <taxon>Aureoumbra</taxon>
    </lineage>
</organism>
<protein>
    <submittedName>
        <fullName evidence="3">Uncharacterized protein</fullName>
    </submittedName>
</protein>
<gene>
    <name evidence="3" type="ORF">ALAG00032_LOCUS368</name>
</gene>
<feature type="compositionally biased region" description="Polar residues" evidence="2">
    <location>
        <begin position="1189"/>
        <end position="1205"/>
    </location>
</feature>
<evidence type="ECO:0000256" key="1">
    <source>
        <dbReference type="SAM" id="Coils"/>
    </source>
</evidence>
<feature type="compositionally biased region" description="Polar residues" evidence="2">
    <location>
        <begin position="1364"/>
        <end position="1374"/>
    </location>
</feature>
<feature type="region of interest" description="Disordered" evidence="2">
    <location>
        <begin position="280"/>
        <end position="325"/>
    </location>
</feature>
<feature type="coiled-coil region" evidence="1">
    <location>
        <begin position="179"/>
        <end position="206"/>
    </location>
</feature>
<feature type="compositionally biased region" description="Acidic residues" evidence="2">
    <location>
        <begin position="737"/>
        <end position="757"/>
    </location>
</feature>
<name>A0A7S3JQN6_9STRA</name>
<sequence>MDSPTYEYLKNLISGGEKKYGWDHEREEIVQRAWLSVGDEVGLFAAYGGSFVAVQDEAAGATVIGRAPVEDILSIRVTESFDYENYQAKIEIRTKYATLIISRDDAARARAKLAKEEDPREEYIIIDSFLDALGCNALTNTPQTNGRNRLGLTTRVRTFSMLPLVNNKKEEEKIDLTHHADVKATLIALEEENKLQENNKSSSQDTHEIIETHQKLVTDEKSAEDAAYEKLRLRAELRWGGGGAQTTPQVQETSRNTQNKSSRQVYRGSWLATVHDPEADAGLHHFLPPSSPPQPPSSSSNIKINSDNESTSESESSLSTYDHTPVLRERYRDVLNSATKSAAKKAADVSRAALSVHADAERLESQLASTQGFSTQELESNLSLAADGAREARSRLAALEREVAMLAGPTLRELAWAAQLRRTADARLARDLSADWNRQGSVIIRYASWNDTQKDNYVRWQTRVWLELEAGDNNGIESRKKIRRIRRLSSGSTHSVYNSDDDTKQNMARFVGDAAVDNDDATNIKNNTKDDRLIVRLEPQGEILFEFLLTEDIQVRRCKDRDAPLFALELLPKSFIDAQTNAWNNPVATAVANFFEYFKPNYDNDDNQSFAFAPETLDEQRCWSLAIEQSLKDAKMPDLPEEDGWEDDADVAICRESLTTEHSRSDKDRRRHHFTSAHEDSDSDDDIFNTIVQSPPMSPKSDEYEQFFDARAMPPEGILSDASSAAVPKKKPRLSEDNDSLPDEQDSLVDLDQDSKDEDNTTVVLAPPPHRSDISATTNKNESQNEAPITPASDEQHVQQEERESIISFSSNIDEPPRSSVVSKIAQFTQQVPPTSTIHSITTATEETPLDVQPRSSSVSSKLALFTQQVPSSSALGMIPDTKEAPTTEDLEVHTLSDTSKLFTKQVPPTPANEIDDQVFSTTENMQPRSSSVSSKLALFTQQVPPTSIQQINHEEDPPCRPSSNESRSSSISSKLALFTQQVPPSIESATAINEEDVIHDESNDQPEKIAKYKSKLAIFTQKVPATAVQVSVPTSTKSDTGLPLIQVDEERRPSSCKAAVEIPEDTGLPESIGNKEDKDFTMKTRPISLPIGRGPGSGSNKTLSPKKRLKMFKQAFLDQQRLASQLDTNEAMDDKEKQIIRRVGSIEVDQASSDHASPTYPEERKSFFENLESPTLRVVEMDGTASTNTMQGSRQQFEVPSQSQDDNEQNDHHVAKLPSVAFADSVKESSSHQKGQKLSGKAKSFSIGTRTSSHGTKRRNRSSTRAQLLEARERLAKQTREKDGDFDALTNVRRQLRRAHTFGSTTNSRKPVISDKPNAIERPLFRKGSGDAVARRLREHAKSPPKSILVVKRPDTAKKNTRNRSSSGAQQDDSPAKEMIRELERGSIVTIRFVPATKSGTYERYEYECIDSFEIIDDEILAPLVEKCQKRRPSLQKLYSAWRSAFSVKTDPFEFRSKVQCYMISQVRRWLASCTLLEIERSHETCVALVRLHDDPSEYVQPIKFGDAVINWAPKRDDGSMSFNDRATSNAVVVAGLSRWLDENRVTAQRTLRIDTANAAQSDDAPLNYERVYRKLFQKAVTF</sequence>
<feature type="region of interest" description="Disordered" evidence="2">
    <location>
        <begin position="945"/>
        <end position="972"/>
    </location>
</feature>
<feature type="compositionally biased region" description="Polar residues" evidence="2">
    <location>
        <begin position="774"/>
        <end position="787"/>
    </location>
</feature>
<feature type="region of interest" description="Disordered" evidence="2">
    <location>
        <begin position="660"/>
        <end position="702"/>
    </location>
</feature>
<feature type="region of interest" description="Disordered" evidence="2">
    <location>
        <begin position="1338"/>
        <end position="1378"/>
    </location>
</feature>
<feature type="compositionally biased region" description="Low complexity" evidence="2">
    <location>
        <begin position="309"/>
        <end position="320"/>
    </location>
</feature>
<feature type="region of interest" description="Disordered" evidence="2">
    <location>
        <begin position="1189"/>
        <end position="1211"/>
    </location>
</feature>
<feature type="region of interest" description="Disordered" evidence="2">
    <location>
        <begin position="239"/>
        <end position="265"/>
    </location>
</feature>
<feature type="region of interest" description="Disordered" evidence="2">
    <location>
        <begin position="1086"/>
        <end position="1105"/>
    </location>
</feature>
<proteinExistence type="predicted"/>
<feature type="compositionally biased region" description="Low complexity" evidence="2">
    <location>
        <begin position="963"/>
        <end position="972"/>
    </location>
</feature>
<evidence type="ECO:0000313" key="3">
    <source>
        <dbReference type="EMBL" id="CAE0359639.1"/>
    </source>
</evidence>
<feature type="region of interest" description="Disordered" evidence="2">
    <location>
        <begin position="1298"/>
        <end position="1324"/>
    </location>
</feature>
<feature type="region of interest" description="Disordered" evidence="2">
    <location>
        <begin position="721"/>
        <end position="856"/>
    </location>
</feature>
<accession>A0A7S3JQN6</accession>
<feature type="region of interest" description="Disordered" evidence="2">
    <location>
        <begin position="875"/>
        <end position="915"/>
    </location>
</feature>
<feature type="compositionally biased region" description="Basic and acidic residues" evidence="2">
    <location>
        <begin position="881"/>
        <end position="895"/>
    </location>
</feature>
<keyword evidence="1" id="KW-0175">Coiled coil</keyword>
<feature type="compositionally biased region" description="Polar residues" evidence="2">
    <location>
        <begin position="245"/>
        <end position="264"/>
    </location>
</feature>